<protein>
    <submittedName>
        <fullName evidence="3">Uncharacterized protein</fullName>
    </submittedName>
</protein>
<gene>
    <name evidence="3" type="ORF">A1353_23445</name>
</gene>
<reference evidence="3 4" key="1">
    <citation type="submission" date="2016-03" db="EMBL/GenBank/DDBJ databases">
        <authorList>
            <person name="Ploux O."/>
        </authorList>
    </citation>
    <scope>NUCLEOTIDE SEQUENCE [LARGE SCALE GENOMIC DNA]</scope>
    <source>
        <strain evidence="3 4">R-45371</strain>
    </source>
</reference>
<evidence type="ECO:0000313" key="4">
    <source>
        <dbReference type="Proteomes" id="UP000077763"/>
    </source>
</evidence>
<dbReference type="PROSITE" id="PS51257">
    <property type="entry name" value="PROKAR_LIPOPROTEIN"/>
    <property type="match status" value="1"/>
</dbReference>
<feature type="signal peptide" evidence="2">
    <location>
        <begin position="1"/>
        <end position="22"/>
    </location>
</feature>
<dbReference type="Proteomes" id="UP000077763">
    <property type="component" value="Unassembled WGS sequence"/>
</dbReference>
<dbReference type="AlphaFoldDB" id="A0A177LUD2"/>
<feature type="region of interest" description="Disordered" evidence="1">
    <location>
        <begin position="81"/>
        <end position="103"/>
    </location>
</feature>
<sequence>MKRNPLTAYCLLTLLTSTACQSLVQPDPSTSQTIIESLLPLTQPDQPWRLDSAWQTSALGGAVYRASSLEHVVRQVDHALTSTEPHTESVVQTVGEGSSQTNIEDPELLERAWRKYCHHQLDMTPEERALILVTQIPRQMLSHGCTPYSLKK</sequence>
<comment type="caution">
    <text evidence="3">The sequence shown here is derived from an EMBL/GenBank/DDBJ whole genome shotgun (WGS) entry which is preliminary data.</text>
</comment>
<evidence type="ECO:0000256" key="1">
    <source>
        <dbReference type="SAM" id="MobiDB-lite"/>
    </source>
</evidence>
<dbReference type="RefSeq" id="WP_064038702.1">
    <property type="nucleotide sequence ID" value="NZ_LUUH01000104.1"/>
</dbReference>
<keyword evidence="2" id="KW-0732">Signal</keyword>
<evidence type="ECO:0000313" key="3">
    <source>
        <dbReference type="EMBL" id="OAH97075.1"/>
    </source>
</evidence>
<dbReference type="EMBL" id="LUUH01000104">
    <property type="protein sequence ID" value="OAH97075.1"/>
    <property type="molecule type" value="Genomic_DNA"/>
</dbReference>
<name>A0A177LUD2_METMH</name>
<organism evidence="3 4">
    <name type="scientific">Methylomonas methanica</name>
    <dbReference type="NCBI Taxonomy" id="421"/>
    <lineage>
        <taxon>Bacteria</taxon>
        <taxon>Pseudomonadati</taxon>
        <taxon>Pseudomonadota</taxon>
        <taxon>Gammaproteobacteria</taxon>
        <taxon>Methylococcales</taxon>
        <taxon>Methylococcaceae</taxon>
        <taxon>Methylomonas</taxon>
    </lineage>
</organism>
<proteinExistence type="predicted"/>
<evidence type="ECO:0000256" key="2">
    <source>
        <dbReference type="SAM" id="SignalP"/>
    </source>
</evidence>
<feature type="chain" id="PRO_5008067302" evidence="2">
    <location>
        <begin position="23"/>
        <end position="152"/>
    </location>
</feature>
<accession>A0A177LUD2</accession>